<evidence type="ECO:0000313" key="2">
    <source>
        <dbReference type="Proteomes" id="UP000006729"/>
    </source>
</evidence>
<proteinExistence type="predicted"/>
<accession>B9N806</accession>
<dbReference type="EMBL" id="CM009307">
    <property type="protein sequence ID" value="PNS94510.1"/>
    <property type="molecule type" value="Genomic_DNA"/>
</dbReference>
<name>B9N806_POPTR</name>
<dbReference type="Proteomes" id="UP000006729">
    <property type="component" value="Chromosome 18"/>
</dbReference>
<evidence type="ECO:0000313" key="1">
    <source>
        <dbReference type="EMBL" id="PNS94510.1"/>
    </source>
</evidence>
<keyword evidence="2" id="KW-1185">Reference proteome</keyword>
<dbReference type="InParanoid" id="B9N806"/>
<reference evidence="1 2" key="1">
    <citation type="journal article" date="2006" name="Science">
        <title>The genome of black cottonwood, Populus trichocarpa (Torr. &amp; Gray).</title>
        <authorList>
            <person name="Tuskan G.A."/>
            <person name="Difazio S."/>
            <person name="Jansson S."/>
            <person name="Bohlmann J."/>
            <person name="Grigoriev I."/>
            <person name="Hellsten U."/>
            <person name="Putnam N."/>
            <person name="Ralph S."/>
            <person name="Rombauts S."/>
            <person name="Salamov A."/>
            <person name="Schein J."/>
            <person name="Sterck L."/>
            <person name="Aerts A."/>
            <person name="Bhalerao R.R."/>
            <person name="Bhalerao R.P."/>
            <person name="Blaudez D."/>
            <person name="Boerjan W."/>
            <person name="Brun A."/>
            <person name="Brunner A."/>
            <person name="Busov V."/>
            <person name="Campbell M."/>
            <person name="Carlson J."/>
            <person name="Chalot M."/>
            <person name="Chapman J."/>
            <person name="Chen G.L."/>
            <person name="Cooper D."/>
            <person name="Coutinho P.M."/>
            <person name="Couturier J."/>
            <person name="Covert S."/>
            <person name="Cronk Q."/>
            <person name="Cunningham R."/>
            <person name="Davis J."/>
            <person name="Degroeve S."/>
            <person name="Dejardin A."/>
            <person name="Depamphilis C."/>
            <person name="Detter J."/>
            <person name="Dirks B."/>
            <person name="Dubchak I."/>
            <person name="Duplessis S."/>
            <person name="Ehlting J."/>
            <person name="Ellis B."/>
            <person name="Gendler K."/>
            <person name="Goodstein D."/>
            <person name="Gribskov M."/>
            <person name="Grimwood J."/>
            <person name="Groover A."/>
            <person name="Gunter L."/>
            <person name="Hamberger B."/>
            <person name="Heinze B."/>
            <person name="Helariutta Y."/>
            <person name="Henrissat B."/>
            <person name="Holligan D."/>
            <person name="Holt R."/>
            <person name="Huang W."/>
            <person name="Islam-Faridi N."/>
            <person name="Jones S."/>
            <person name="Jones-Rhoades M."/>
            <person name="Jorgensen R."/>
            <person name="Joshi C."/>
            <person name="Kangasjarvi J."/>
            <person name="Karlsson J."/>
            <person name="Kelleher C."/>
            <person name="Kirkpatrick R."/>
            <person name="Kirst M."/>
            <person name="Kohler A."/>
            <person name="Kalluri U."/>
            <person name="Larimer F."/>
            <person name="Leebens-Mack J."/>
            <person name="Leple J.C."/>
            <person name="Locascio P."/>
            <person name="Lou Y."/>
            <person name="Lucas S."/>
            <person name="Martin F."/>
            <person name="Montanini B."/>
            <person name="Napoli C."/>
            <person name="Nelson D.R."/>
            <person name="Nelson C."/>
            <person name="Nieminen K."/>
            <person name="Nilsson O."/>
            <person name="Pereda V."/>
            <person name="Peter G."/>
            <person name="Philippe R."/>
            <person name="Pilate G."/>
            <person name="Poliakov A."/>
            <person name="Razumovskaya J."/>
            <person name="Richardson P."/>
            <person name="Rinaldi C."/>
            <person name="Ritland K."/>
            <person name="Rouze P."/>
            <person name="Ryaboy D."/>
            <person name="Schmutz J."/>
            <person name="Schrader J."/>
            <person name="Segerman B."/>
            <person name="Shin H."/>
            <person name="Siddiqui A."/>
            <person name="Sterky F."/>
            <person name="Terry A."/>
            <person name="Tsai C.J."/>
            <person name="Uberbacher E."/>
            <person name="Unneberg P."/>
            <person name="Vahala J."/>
            <person name="Wall K."/>
            <person name="Wessler S."/>
            <person name="Yang G."/>
            <person name="Yin T."/>
            <person name="Douglas C."/>
            <person name="Marra M."/>
            <person name="Sandberg G."/>
            <person name="Van de Peer Y."/>
            <person name="Rokhsar D."/>
        </authorList>
    </citation>
    <scope>NUCLEOTIDE SEQUENCE [LARGE SCALE GENOMIC DNA]</scope>
    <source>
        <strain evidence="2">cv. Nisqually</strain>
    </source>
</reference>
<dbReference type="HOGENOM" id="CLU_1848493_0_0_1"/>
<organism evidence="1 2">
    <name type="scientific">Populus trichocarpa</name>
    <name type="common">Western balsam poplar</name>
    <name type="synonym">Populus balsamifera subsp. trichocarpa</name>
    <dbReference type="NCBI Taxonomy" id="3694"/>
    <lineage>
        <taxon>Eukaryota</taxon>
        <taxon>Viridiplantae</taxon>
        <taxon>Streptophyta</taxon>
        <taxon>Embryophyta</taxon>
        <taxon>Tracheophyta</taxon>
        <taxon>Spermatophyta</taxon>
        <taxon>Magnoliopsida</taxon>
        <taxon>eudicotyledons</taxon>
        <taxon>Gunneridae</taxon>
        <taxon>Pentapetalae</taxon>
        <taxon>rosids</taxon>
        <taxon>fabids</taxon>
        <taxon>Malpighiales</taxon>
        <taxon>Salicaceae</taxon>
        <taxon>Saliceae</taxon>
        <taxon>Populus</taxon>
    </lineage>
</organism>
<dbReference type="AlphaFoldDB" id="B9N806"/>
<sequence length="139" mass="15784">MQQVCIATNFQTRPLEIPSPLGIARLFGYIGVNSIQSISSSVVNAKPINPVSYPFQWEQFCVKCSRASNYKQLASIELEKCWETDDPHLSVSRNMVQRGAVSGDASIWLKENWLPGEIPEEAPPEEHVFQKIFHRAHRM</sequence>
<gene>
    <name evidence="1" type="ORF">POPTR_018G151100</name>
</gene>
<protein>
    <submittedName>
        <fullName evidence="1">Uncharacterized protein</fullName>
    </submittedName>
</protein>